<dbReference type="EnsemblPlants" id="Pp3c2_28020V3.2">
    <property type="protein sequence ID" value="Pp3c2_28020V3.2"/>
    <property type="gene ID" value="Pp3c2_28020"/>
</dbReference>
<dbReference type="OrthoDB" id="2012659at2759"/>
<reference evidence="5" key="3">
    <citation type="submission" date="2020-12" db="UniProtKB">
        <authorList>
            <consortium name="EnsemblPlants"/>
        </authorList>
    </citation>
    <scope>IDENTIFICATION</scope>
</reference>
<evidence type="ECO:0000256" key="1">
    <source>
        <dbReference type="PROSITE-ProRule" id="PRU00339"/>
    </source>
</evidence>
<sequence>MATAPGAATHGTWSREHVSSVAIAVFGDNLGCRSASPLPRRSIAAVRSSALFTRCTHGFDVLCADRTASDPVESFNVAGCEADSGGKKIQLDQNVNQNKGTDFSSEDVVRGGVRWAIIKESALYRLAGIFFGSALLVASLGLGLPRHALARIASLSPAESSSTLINEEDTEIDMTEKNIDNALDDSEFESASAPAQSMEEEVDPAELVLLSFLKRHPEDIKALEGLMYIRLRKGSVAKALEIVDDLLALRPDHAPWQLVRAQALEFLGDLKAARHAFEKVLEKDPLSARALQGLATVMSKAGEGEEMLEMLRRAVQTATQTGKTRECKNLRMVLGQMYTVQGNFQEALELYKELEKEDPKDFRPYLCQGVIYSLLEDKVKADTAFLKYRRRCPKTFPERGYLDDLMIGAKTEARKALIVEKLKPPKGKKQPKPLRQPIIETGVTQNPMSEELELDQD</sequence>
<dbReference type="InterPro" id="IPR011990">
    <property type="entry name" value="TPR-like_helical_dom_sf"/>
</dbReference>
<protein>
    <submittedName>
        <fullName evidence="4 5">Uncharacterized protein</fullName>
    </submittedName>
</protein>
<dbReference type="Gramene" id="Pp3c2_28020V3.2">
    <property type="protein sequence ID" value="Pp3c2_28020V3.2"/>
    <property type="gene ID" value="Pp3c2_28020"/>
</dbReference>
<dbReference type="SMART" id="SM00028">
    <property type="entry name" value="TPR"/>
    <property type="match status" value="5"/>
</dbReference>
<evidence type="ECO:0000256" key="2">
    <source>
        <dbReference type="SAM" id="MobiDB-lite"/>
    </source>
</evidence>
<gene>
    <name evidence="5" type="primary">LOC112278305</name>
    <name evidence="4" type="ORF">PHYPA_003296</name>
</gene>
<evidence type="ECO:0000256" key="3">
    <source>
        <dbReference type="SAM" id="Phobius"/>
    </source>
</evidence>
<dbReference type="PANTHER" id="PTHR36350">
    <property type="entry name" value="TRANSMEMBRANE PROTEIN"/>
    <property type="match status" value="1"/>
</dbReference>
<reference evidence="4 6" key="2">
    <citation type="journal article" date="2018" name="Plant J.">
        <title>The Physcomitrella patens chromosome-scale assembly reveals moss genome structure and evolution.</title>
        <authorList>
            <person name="Lang D."/>
            <person name="Ullrich K.K."/>
            <person name="Murat F."/>
            <person name="Fuchs J."/>
            <person name="Jenkins J."/>
            <person name="Haas F.B."/>
            <person name="Piednoel M."/>
            <person name="Gundlach H."/>
            <person name="Van Bel M."/>
            <person name="Meyberg R."/>
            <person name="Vives C."/>
            <person name="Morata J."/>
            <person name="Symeonidi A."/>
            <person name="Hiss M."/>
            <person name="Muchero W."/>
            <person name="Kamisugi Y."/>
            <person name="Saleh O."/>
            <person name="Blanc G."/>
            <person name="Decker E.L."/>
            <person name="van Gessel N."/>
            <person name="Grimwood J."/>
            <person name="Hayes R.D."/>
            <person name="Graham S.W."/>
            <person name="Gunter L.E."/>
            <person name="McDaniel S.F."/>
            <person name="Hoernstein S.N.W."/>
            <person name="Larsson A."/>
            <person name="Li F.W."/>
            <person name="Perroud P.F."/>
            <person name="Phillips J."/>
            <person name="Ranjan P."/>
            <person name="Rokshar D.S."/>
            <person name="Rothfels C.J."/>
            <person name="Schneider L."/>
            <person name="Shu S."/>
            <person name="Stevenson D.W."/>
            <person name="Thummler F."/>
            <person name="Tillich M."/>
            <person name="Villarreal Aguilar J.C."/>
            <person name="Widiez T."/>
            <person name="Wong G.K."/>
            <person name="Wymore A."/>
            <person name="Zhang Y."/>
            <person name="Zimmer A.D."/>
            <person name="Quatrano R.S."/>
            <person name="Mayer K.F.X."/>
            <person name="Goodstein D."/>
            <person name="Casacuberta J.M."/>
            <person name="Vandepoele K."/>
            <person name="Reski R."/>
            <person name="Cuming A.C."/>
            <person name="Tuskan G.A."/>
            <person name="Maumus F."/>
            <person name="Salse J."/>
            <person name="Schmutz J."/>
            <person name="Rensing S.A."/>
        </authorList>
    </citation>
    <scope>NUCLEOTIDE SEQUENCE [LARGE SCALE GENOMIC DNA]</scope>
    <source>
        <strain evidence="5 6">cv. Gransden 2004</strain>
    </source>
</reference>
<keyword evidence="3" id="KW-1133">Transmembrane helix</keyword>
<dbReference type="Proteomes" id="UP000006727">
    <property type="component" value="Chromosome 2"/>
</dbReference>
<keyword evidence="6" id="KW-1185">Reference proteome</keyword>
<dbReference type="PaxDb" id="3218-PP1S22_269V6.1"/>
<name>A0A2K1L3B0_PHYPA</name>
<keyword evidence="3" id="KW-0472">Membrane</keyword>
<dbReference type="EnsemblPlants" id="Pp3c2_28020V3.1">
    <property type="protein sequence ID" value="Pp3c2_28020V3.1"/>
    <property type="gene ID" value="Pp3c2_28020"/>
</dbReference>
<dbReference type="Pfam" id="PF13428">
    <property type="entry name" value="TPR_14"/>
    <property type="match status" value="1"/>
</dbReference>
<dbReference type="EMBL" id="ABEU02000002">
    <property type="protein sequence ID" value="PNR60503.1"/>
    <property type="molecule type" value="Genomic_DNA"/>
</dbReference>
<dbReference type="AlphaFoldDB" id="A0A2K1L3B0"/>
<dbReference type="Gramene" id="Pp3c2_28020V3.1">
    <property type="protein sequence ID" value="Pp3c2_28020V3.1"/>
    <property type="gene ID" value="Pp3c2_28020"/>
</dbReference>
<feature type="repeat" description="TPR" evidence="1">
    <location>
        <begin position="328"/>
        <end position="361"/>
    </location>
</feature>
<dbReference type="PROSITE" id="PS50005">
    <property type="entry name" value="TPR"/>
    <property type="match status" value="1"/>
</dbReference>
<evidence type="ECO:0000313" key="4">
    <source>
        <dbReference type="EMBL" id="PNR60503.1"/>
    </source>
</evidence>
<evidence type="ECO:0000313" key="5">
    <source>
        <dbReference type="EnsemblPlants" id="Pp3c2_28020V3.1"/>
    </source>
</evidence>
<dbReference type="Pfam" id="PF13432">
    <property type="entry name" value="TPR_16"/>
    <property type="match status" value="1"/>
</dbReference>
<organism evidence="4">
    <name type="scientific">Physcomitrium patens</name>
    <name type="common">Spreading-leaved earth moss</name>
    <name type="synonym">Physcomitrella patens</name>
    <dbReference type="NCBI Taxonomy" id="3218"/>
    <lineage>
        <taxon>Eukaryota</taxon>
        <taxon>Viridiplantae</taxon>
        <taxon>Streptophyta</taxon>
        <taxon>Embryophyta</taxon>
        <taxon>Bryophyta</taxon>
        <taxon>Bryophytina</taxon>
        <taxon>Bryopsida</taxon>
        <taxon>Funariidae</taxon>
        <taxon>Funariales</taxon>
        <taxon>Funariaceae</taxon>
        <taxon>Physcomitrium</taxon>
    </lineage>
</organism>
<dbReference type="STRING" id="3218.A0A2K1L3B0"/>
<dbReference type="PANTHER" id="PTHR36350:SF3">
    <property type="entry name" value="TRANSMEMBRANE PROTEIN"/>
    <property type="match status" value="1"/>
</dbReference>
<proteinExistence type="predicted"/>
<accession>A0A2K1L3B0</accession>
<feature type="region of interest" description="Disordered" evidence="2">
    <location>
        <begin position="422"/>
        <end position="457"/>
    </location>
</feature>
<keyword evidence="3" id="KW-0812">Transmembrane</keyword>
<dbReference type="Gene3D" id="1.25.40.10">
    <property type="entry name" value="Tetratricopeptide repeat domain"/>
    <property type="match status" value="1"/>
</dbReference>
<dbReference type="SUPFAM" id="SSF48452">
    <property type="entry name" value="TPR-like"/>
    <property type="match status" value="1"/>
</dbReference>
<evidence type="ECO:0000313" key="6">
    <source>
        <dbReference type="Proteomes" id="UP000006727"/>
    </source>
</evidence>
<dbReference type="InterPro" id="IPR019734">
    <property type="entry name" value="TPR_rpt"/>
</dbReference>
<feature type="transmembrane region" description="Helical" evidence="3">
    <location>
        <begin position="123"/>
        <end position="144"/>
    </location>
</feature>
<dbReference type="OMA" id="VACECDG"/>
<dbReference type="RefSeq" id="XP_024367345.1">
    <property type="nucleotide sequence ID" value="XM_024511577.2"/>
</dbReference>
<dbReference type="GeneID" id="112278305"/>
<reference evidence="4 6" key="1">
    <citation type="journal article" date="2008" name="Science">
        <title>The Physcomitrella genome reveals evolutionary insights into the conquest of land by plants.</title>
        <authorList>
            <person name="Rensing S."/>
            <person name="Lang D."/>
            <person name="Zimmer A."/>
            <person name="Terry A."/>
            <person name="Salamov A."/>
            <person name="Shapiro H."/>
            <person name="Nishiyama T."/>
            <person name="Perroud P.-F."/>
            <person name="Lindquist E."/>
            <person name="Kamisugi Y."/>
            <person name="Tanahashi T."/>
            <person name="Sakakibara K."/>
            <person name="Fujita T."/>
            <person name="Oishi K."/>
            <person name="Shin-I T."/>
            <person name="Kuroki Y."/>
            <person name="Toyoda A."/>
            <person name="Suzuki Y."/>
            <person name="Hashimoto A."/>
            <person name="Yamaguchi K."/>
            <person name="Sugano A."/>
            <person name="Kohara Y."/>
            <person name="Fujiyama A."/>
            <person name="Anterola A."/>
            <person name="Aoki S."/>
            <person name="Ashton N."/>
            <person name="Barbazuk W.B."/>
            <person name="Barker E."/>
            <person name="Bennetzen J."/>
            <person name="Bezanilla M."/>
            <person name="Blankenship R."/>
            <person name="Cho S.H."/>
            <person name="Dutcher S."/>
            <person name="Estelle M."/>
            <person name="Fawcett J.A."/>
            <person name="Gundlach H."/>
            <person name="Hanada K."/>
            <person name="Heyl A."/>
            <person name="Hicks K.A."/>
            <person name="Hugh J."/>
            <person name="Lohr M."/>
            <person name="Mayer K."/>
            <person name="Melkozernov A."/>
            <person name="Murata T."/>
            <person name="Nelson D."/>
            <person name="Pils B."/>
            <person name="Prigge M."/>
            <person name="Reiss B."/>
            <person name="Renner T."/>
            <person name="Rombauts S."/>
            <person name="Rushton P."/>
            <person name="Sanderfoot A."/>
            <person name="Schween G."/>
            <person name="Shiu S.-H."/>
            <person name="Stueber K."/>
            <person name="Theodoulou F.L."/>
            <person name="Tu H."/>
            <person name="Van de Peer Y."/>
            <person name="Verrier P.J."/>
            <person name="Waters E."/>
            <person name="Wood A."/>
            <person name="Yang L."/>
            <person name="Cove D."/>
            <person name="Cuming A."/>
            <person name="Hasebe M."/>
            <person name="Lucas S."/>
            <person name="Mishler D.B."/>
            <person name="Reski R."/>
            <person name="Grigoriev I."/>
            <person name="Quatrano R.S."/>
            <person name="Boore J.L."/>
        </authorList>
    </citation>
    <scope>NUCLEOTIDE SEQUENCE [LARGE SCALE GENOMIC DNA]</scope>
    <source>
        <strain evidence="5 6">cv. Gransden 2004</strain>
    </source>
</reference>
<keyword evidence="1" id="KW-0802">TPR repeat</keyword>